<reference evidence="2 3" key="1">
    <citation type="submission" date="2014-02" db="EMBL/GenBank/DDBJ databases">
        <title>Genome sequence of Ureaplasma diversum strain 246.</title>
        <authorList>
            <person name="Sirand-Pugnet P."/>
            <person name="Breton M."/>
            <person name="Dordet-Frisoni E."/>
            <person name="Baranowski E."/>
            <person name="Barre A."/>
            <person name="Couture C."/>
            <person name="Dupuy V."/>
            <person name="Gaurivaud P."/>
            <person name="Jacob D."/>
            <person name="Lemaitre C."/>
            <person name="Manso-Silvan L."/>
            <person name="Nikolski M."/>
            <person name="Nouvel L.-X."/>
            <person name="Poumarat F."/>
            <person name="Tardy F."/>
            <person name="Thebault P."/>
            <person name="Theil S."/>
            <person name="Citti C."/>
            <person name="Thiaucourt F."/>
            <person name="Blanchard A."/>
        </authorList>
    </citation>
    <scope>NUCLEOTIDE SEQUENCE [LARGE SCALE GENOMIC DNA]</scope>
    <source>
        <strain evidence="2 3">NCTC 246</strain>
    </source>
</reference>
<keyword evidence="3" id="KW-1185">Reference proteome</keyword>
<feature type="transmembrane region" description="Helical" evidence="1">
    <location>
        <begin position="109"/>
        <end position="132"/>
    </location>
</feature>
<keyword evidence="1" id="KW-0472">Membrane</keyword>
<protein>
    <recommendedName>
        <fullName evidence="4">ABC transporter, permease protein</fullName>
    </recommendedName>
</protein>
<gene>
    <name evidence="2" type="ORF">UDIV_1400</name>
</gene>
<sequence length="611" mass="69466">MLIKPSLKQAYSYSRFLARIIFKKPSTYVLGVIALIISIILGVVANTVAKDAPTFLIISYVNLVINLVLALIYGCLKGLNLFKDLAKEGIDILVFSKSITRRNIFSTKLVFFSLLGVFHTLISYIGLMIFYLSNLKYNNDVNLWFISSFFSVLVTYLIFGLVAILIASKANSKVSLIIPILTFVPLVIGGSVASLYSTSRAETFAQIFNQKLPVGNNDSQTILNAEKFYLANKEDEYFIIPKIVNKTKFDEAQIAFINQAIEDSKQAAKLTQSLSYLLVPFQLIDVFSVNDKDPISVITNKKDKALSTYLNYNDQDSKLSNYQLNPNPNLIKLNTASNDQQNLQYIVPNALKNFSLINNPSINSKQIANKLVDKEIIYARKNADNFDISFKEDDKLLPVQQDVVGELIWPLLHQILSSKVFIEFANKWFKQLDPSISKANLLAAISNSVDDRLEDKLHLLVDDNTIVMNSIRQPQIKSIIEKKLYLTTALIYYIYFYHQNSPILLTLLRNSVVSKNYAPGSYQVNIDGEVYIIGGYSGYETQQRENKQNKVIYRYKLIPSNNYLFGAVDQVYSIKRANQVVIKPLYSLIWVALLTALYIGVYFRYTRRDYK</sequence>
<evidence type="ECO:0008006" key="4">
    <source>
        <dbReference type="Google" id="ProtNLM"/>
    </source>
</evidence>
<feature type="transmembrane region" description="Helical" evidence="1">
    <location>
        <begin position="55"/>
        <end position="76"/>
    </location>
</feature>
<keyword evidence="1" id="KW-0812">Transmembrane</keyword>
<accession>A0A084F1E5</accession>
<evidence type="ECO:0000313" key="3">
    <source>
        <dbReference type="Proteomes" id="UP000028537"/>
    </source>
</evidence>
<feature type="transmembrane region" description="Helical" evidence="1">
    <location>
        <begin position="585"/>
        <end position="605"/>
    </location>
</feature>
<dbReference type="EMBL" id="JFDP01000023">
    <property type="protein sequence ID" value="KEZ24037.1"/>
    <property type="molecule type" value="Genomic_DNA"/>
</dbReference>
<comment type="caution">
    <text evidence="2">The sequence shown here is derived from an EMBL/GenBank/DDBJ whole genome shotgun (WGS) entry which is preliminary data.</text>
</comment>
<dbReference type="Proteomes" id="UP000028537">
    <property type="component" value="Unassembled WGS sequence"/>
</dbReference>
<keyword evidence="1" id="KW-1133">Transmembrane helix</keyword>
<feature type="transmembrane region" description="Helical" evidence="1">
    <location>
        <begin position="28"/>
        <end position="49"/>
    </location>
</feature>
<proteinExistence type="predicted"/>
<organism evidence="2 3">
    <name type="scientific">Ureaplasma diversum NCTC 246</name>
    <dbReference type="NCBI Taxonomy" id="1188241"/>
    <lineage>
        <taxon>Bacteria</taxon>
        <taxon>Bacillati</taxon>
        <taxon>Mycoplasmatota</taxon>
        <taxon>Mycoplasmoidales</taxon>
        <taxon>Mycoplasmoidaceae</taxon>
        <taxon>Ureaplasma</taxon>
    </lineage>
</organism>
<dbReference type="eggNOG" id="COG1277">
    <property type="taxonomic scope" value="Bacteria"/>
</dbReference>
<dbReference type="RefSeq" id="WP_038101953.1">
    <property type="nucleotide sequence ID" value="NZ_JFDP01000023.1"/>
</dbReference>
<evidence type="ECO:0000256" key="1">
    <source>
        <dbReference type="SAM" id="Phobius"/>
    </source>
</evidence>
<evidence type="ECO:0000313" key="2">
    <source>
        <dbReference type="EMBL" id="KEZ24037.1"/>
    </source>
</evidence>
<dbReference type="AlphaFoldDB" id="A0A084F1E5"/>
<feature type="transmembrane region" description="Helical" evidence="1">
    <location>
        <begin position="144"/>
        <end position="167"/>
    </location>
</feature>
<name>A0A084F1E5_9BACT</name>
<dbReference type="OrthoDB" id="401337at2"/>
<feature type="transmembrane region" description="Helical" evidence="1">
    <location>
        <begin position="174"/>
        <end position="196"/>
    </location>
</feature>